<evidence type="ECO:0000256" key="5">
    <source>
        <dbReference type="ARBA" id="ARBA00022989"/>
    </source>
</evidence>
<protein>
    <recommendedName>
        <fullName evidence="11">MFS transporter</fullName>
    </recommendedName>
</protein>
<evidence type="ECO:0000256" key="2">
    <source>
        <dbReference type="ARBA" id="ARBA00022448"/>
    </source>
</evidence>
<evidence type="ECO:0008006" key="11">
    <source>
        <dbReference type="Google" id="ProtNLM"/>
    </source>
</evidence>
<keyword evidence="2" id="KW-0813">Transport</keyword>
<proteinExistence type="predicted"/>
<comment type="subcellular location">
    <subcellularLocation>
        <location evidence="1">Cell membrane</location>
        <topology evidence="1">Multi-pass membrane protein</topology>
    </subcellularLocation>
</comment>
<keyword evidence="4 8" id="KW-0812">Transmembrane</keyword>
<dbReference type="Pfam" id="PF03825">
    <property type="entry name" value="Nuc_H_symport"/>
    <property type="match status" value="1"/>
</dbReference>
<dbReference type="GO" id="GO:0015212">
    <property type="term" value="F:cytidine transmembrane transporter activity"/>
    <property type="evidence" value="ECO:0007669"/>
    <property type="project" value="TreeGrafter"/>
</dbReference>
<dbReference type="GO" id="GO:0005886">
    <property type="term" value="C:plasma membrane"/>
    <property type="evidence" value="ECO:0007669"/>
    <property type="project" value="UniProtKB-SubCell"/>
</dbReference>
<dbReference type="Gene3D" id="1.20.1250.20">
    <property type="entry name" value="MFS general substrate transporter like domains"/>
    <property type="match status" value="1"/>
</dbReference>
<evidence type="ECO:0000256" key="3">
    <source>
        <dbReference type="ARBA" id="ARBA00022475"/>
    </source>
</evidence>
<keyword evidence="6 8" id="KW-0472">Membrane</keyword>
<dbReference type="PANTHER" id="PTHR23522">
    <property type="entry name" value="BLL5896 PROTEIN"/>
    <property type="match status" value="1"/>
</dbReference>
<keyword evidence="5 8" id="KW-1133">Transmembrane helix</keyword>
<gene>
    <name evidence="9" type="ORF">DMA12_44510</name>
</gene>
<dbReference type="InterPro" id="IPR004740">
    <property type="entry name" value="Nuc_H_symport"/>
</dbReference>
<evidence type="ECO:0000256" key="4">
    <source>
        <dbReference type="ARBA" id="ARBA00022692"/>
    </source>
</evidence>
<comment type="caution">
    <text evidence="9">The sequence shown here is derived from an EMBL/GenBank/DDBJ whole genome shotgun (WGS) entry which is preliminary data.</text>
</comment>
<reference evidence="9 10" key="1">
    <citation type="submission" date="2018-05" db="EMBL/GenBank/DDBJ databases">
        <title>Evolution of GPA BGCs.</title>
        <authorList>
            <person name="Waglechner N."/>
            <person name="Wright G.D."/>
        </authorList>
    </citation>
    <scope>NUCLEOTIDE SEQUENCE [LARGE SCALE GENOMIC DNA]</scope>
    <source>
        <strain evidence="9 10">DSM 5908</strain>
    </source>
</reference>
<dbReference type="InterPro" id="IPR036259">
    <property type="entry name" value="MFS_trans_sf"/>
</dbReference>
<dbReference type="OrthoDB" id="9783013at2"/>
<evidence type="ECO:0000256" key="6">
    <source>
        <dbReference type="ARBA" id="ARBA00023136"/>
    </source>
</evidence>
<sequence>MRFALFAVATGGQAWPAIVGIALHGISNDFFLILGAMYLDRAAPKELQVQAQSVFVFISSGAGIFLGSLLGGEIYNNTVVSHPDAGAGSWTILWLVPIGVAVVTTIIWTIFFRQPGPESNESDTGQQHDEQRPAQKPTNPVRDGGAASVGHG</sequence>
<evidence type="ECO:0000313" key="9">
    <source>
        <dbReference type="EMBL" id="RSM35388.1"/>
    </source>
</evidence>
<dbReference type="SUPFAM" id="SSF103473">
    <property type="entry name" value="MFS general substrate transporter"/>
    <property type="match status" value="1"/>
</dbReference>
<keyword evidence="3" id="KW-1003">Cell membrane</keyword>
<dbReference type="AlphaFoldDB" id="A0A428VX78"/>
<organism evidence="9 10">
    <name type="scientific">Amycolatopsis balhimycina DSM 5908</name>
    <dbReference type="NCBI Taxonomy" id="1081091"/>
    <lineage>
        <taxon>Bacteria</taxon>
        <taxon>Bacillati</taxon>
        <taxon>Actinomycetota</taxon>
        <taxon>Actinomycetes</taxon>
        <taxon>Pseudonocardiales</taxon>
        <taxon>Pseudonocardiaceae</taxon>
        <taxon>Amycolatopsis</taxon>
    </lineage>
</organism>
<dbReference type="PANTHER" id="PTHR23522:SF4">
    <property type="entry name" value="NUCLEOSIDE PERMEASE NUPG-RELATED"/>
    <property type="match status" value="1"/>
</dbReference>
<dbReference type="Proteomes" id="UP000286716">
    <property type="component" value="Unassembled WGS sequence"/>
</dbReference>
<accession>A0A428VX78</accession>
<feature type="region of interest" description="Disordered" evidence="7">
    <location>
        <begin position="117"/>
        <end position="152"/>
    </location>
</feature>
<evidence type="ECO:0000256" key="8">
    <source>
        <dbReference type="SAM" id="Phobius"/>
    </source>
</evidence>
<evidence type="ECO:0000313" key="10">
    <source>
        <dbReference type="Proteomes" id="UP000286716"/>
    </source>
</evidence>
<keyword evidence="10" id="KW-1185">Reference proteome</keyword>
<evidence type="ECO:0000256" key="1">
    <source>
        <dbReference type="ARBA" id="ARBA00004651"/>
    </source>
</evidence>
<feature type="transmembrane region" description="Helical" evidence="8">
    <location>
        <begin position="54"/>
        <end position="72"/>
    </location>
</feature>
<feature type="transmembrane region" description="Helical" evidence="8">
    <location>
        <begin position="92"/>
        <end position="112"/>
    </location>
</feature>
<evidence type="ECO:0000256" key="7">
    <source>
        <dbReference type="SAM" id="MobiDB-lite"/>
    </source>
</evidence>
<feature type="transmembrane region" description="Helical" evidence="8">
    <location>
        <begin position="26"/>
        <end position="42"/>
    </location>
</feature>
<name>A0A428VX78_AMYBA</name>
<dbReference type="GO" id="GO:0015213">
    <property type="term" value="F:uridine transmembrane transporter activity"/>
    <property type="evidence" value="ECO:0007669"/>
    <property type="project" value="TreeGrafter"/>
</dbReference>
<dbReference type="EMBL" id="QHHU01000107">
    <property type="protein sequence ID" value="RSM35388.1"/>
    <property type="molecule type" value="Genomic_DNA"/>
</dbReference>